<protein>
    <recommendedName>
        <fullName evidence="2">SPW repeat-containing integral membrane domain-containing protein</fullName>
    </recommendedName>
</protein>
<organism evidence="3 4">
    <name type="scientific">Sphingobacterium chuzhouense</name>
    <dbReference type="NCBI Taxonomy" id="1742264"/>
    <lineage>
        <taxon>Bacteria</taxon>
        <taxon>Pseudomonadati</taxon>
        <taxon>Bacteroidota</taxon>
        <taxon>Sphingobacteriia</taxon>
        <taxon>Sphingobacteriales</taxon>
        <taxon>Sphingobacteriaceae</taxon>
        <taxon>Sphingobacterium</taxon>
    </lineage>
</organism>
<keyword evidence="1" id="KW-0812">Transmembrane</keyword>
<keyword evidence="1" id="KW-1133">Transmembrane helix</keyword>
<name>A0ABR7XSK5_9SPHI</name>
<feature type="transmembrane region" description="Helical" evidence="1">
    <location>
        <begin position="68"/>
        <end position="88"/>
    </location>
</feature>
<proteinExistence type="predicted"/>
<evidence type="ECO:0000313" key="3">
    <source>
        <dbReference type="EMBL" id="MBD1422150.1"/>
    </source>
</evidence>
<gene>
    <name evidence="3" type="ORF">H8B21_11265</name>
</gene>
<accession>A0ABR7XSK5</accession>
<keyword evidence="1" id="KW-0472">Membrane</keyword>
<sequence length="132" mass="14701">MRKLIPTHWHAFMDYILSIVLLSSPWLSTFHQVEAAKITSLCSGGLIALLSILTANEGGIVRLVPMRIHLIMDFLLGIFLILSPFLFGFSNDTYLFHIFIGFVVLGSALFTKVEPKKYNPPRPVTGPEEGGQ</sequence>
<dbReference type="RefSeq" id="WP_190313841.1">
    <property type="nucleotide sequence ID" value="NZ_JACNYL010000002.1"/>
</dbReference>
<dbReference type="Pfam" id="PF03779">
    <property type="entry name" value="SPW"/>
    <property type="match status" value="1"/>
</dbReference>
<reference evidence="3 4" key="1">
    <citation type="submission" date="2020-08" db="EMBL/GenBank/DDBJ databases">
        <title>Sphingobacterium sp. DN00404 isolated from aquaculture water.</title>
        <authorList>
            <person name="Zhang M."/>
        </authorList>
    </citation>
    <scope>NUCLEOTIDE SEQUENCE [LARGE SCALE GENOMIC DNA]</scope>
    <source>
        <strain evidence="3 4">KCTC 42746</strain>
    </source>
</reference>
<feature type="transmembrane region" description="Helical" evidence="1">
    <location>
        <begin position="12"/>
        <end position="29"/>
    </location>
</feature>
<dbReference type="Proteomes" id="UP000651112">
    <property type="component" value="Unassembled WGS sequence"/>
</dbReference>
<feature type="transmembrane region" description="Helical" evidence="1">
    <location>
        <begin position="94"/>
        <end position="113"/>
    </location>
</feature>
<dbReference type="InterPro" id="IPR005530">
    <property type="entry name" value="SPW"/>
</dbReference>
<evidence type="ECO:0000259" key="2">
    <source>
        <dbReference type="Pfam" id="PF03779"/>
    </source>
</evidence>
<keyword evidence="4" id="KW-1185">Reference proteome</keyword>
<evidence type="ECO:0000313" key="4">
    <source>
        <dbReference type="Proteomes" id="UP000651112"/>
    </source>
</evidence>
<feature type="transmembrane region" description="Helical" evidence="1">
    <location>
        <begin position="35"/>
        <end position="56"/>
    </location>
</feature>
<dbReference type="EMBL" id="JACNYL010000002">
    <property type="protein sequence ID" value="MBD1422150.1"/>
    <property type="molecule type" value="Genomic_DNA"/>
</dbReference>
<evidence type="ECO:0000256" key="1">
    <source>
        <dbReference type="SAM" id="Phobius"/>
    </source>
</evidence>
<comment type="caution">
    <text evidence="3">The sequence shown here is derived from an EMBL/GenBank/DDBJ whole genome shotgun (WGS) entry which is preliminary data.</text>
</comment>
<feature type="domain" description="SPW repeat-containing integral membrane" evidence="2">
    <location>
        <begin position="9"/>
        <end position="108"/>
    </location>
</feature>